<dbReference type="STRING" id="543877.AM2010_206"/>
<dbReference type="AlphaFoldDB" id="A0A0G3X429"/>
<dbReference type="KEGG" id="amx:AM2010_206"/>
<dbReference type="InterPro" id="IPR014988">
    <property type="entry name" value="Uncharacterised_YqcI/YcgG"/>
</dbReference>
<protein>
    <recommendedName>
        <fullName evidence="3">YqcI/YcgG family protein</fullName>
    </recommendedName>
</protein>
<dbReference type="PANTHER" id="PTHR40045">
    <property type="entry name" value="YCGG FAMILY PROTEIN"/>
    <property type="match status" value="1"/>
</dbReference>
<accession>A0A0G3X429</accession>
<dbReference type="PATRIC" id="fig|543877.4.peg.207"/>
<organism evidence="1 2">
    <name type="scientific">Pelagerythrobacter marensis</name>
    <dbReference type="NCBI Taxonomy" id="543877"/>
    <lineage>
        <taxon>Bacteria</taxon>
        <taxon>Pseudomonadati</taxon>
        <taxon>Pseudomonadota</taxon>
        <taxon>Alphaproteobacteria</taxon>
        <taxon>Sphingomonadales</taxon>
        <taxon>Erythrobacteraceae</taxon>
        <taxon>Pelagerythrobacter</taxon>
    </lineage>
</organism>
<dbReference type="PANTHER" id="PTHR40045:SF1">
    <property type="entry name" value="YQCI_YCGG FAMILY PROTEIN"/>
    <property type="match status" value="1"/>
</dbReference>
<dbReference type="EMBL" id="CP011805">
    <property type="protein sequence ID" value="AKM06295.1"/>
    <property type="molecule type" value="Genomic_DNA"/>
</dbReference>
<keyword evidence="2" id="KW-1185">Reference proteome</keyword>
<dbReference type="Pfam" id="PF08892">
    <property type="entry name" value="YqcI_YcgG"/>
    <property type="match status" value="1"/>
</dbReference>
<dbReference type="NCBIfam" id="NF041366">
    <property type="entry name" value="GntA_guanitoxin"/>
    <property type="match status" value="1"/>
</dbReference>
<evidence type="ECO:0000313" key="2">
    <source>
        <dbReference type="Proteomes" id="UP000037643"/>
    </source>
</evidence>
<reference evidence="1 2" key="1">
    <citation type="submission" date="2015-06" db="EMBL/GenBank/DDBJ databases">
        <authorList>
            <person name="Kim K.M."/>
        </authorList>
    </citation>
    <scope>NUCLEOTIDE SEQUENCE [LARGE SCALE GENOMIC DNA]</scope>
    <source>
        <strain evidence="1 2">KCTC 22370</strain>
    </source>
</reference>
<proteinExistence type="predicted"/>
<evidence type="ECO:0008006" key="3">
    <source>
        <dbReference type="Google" id="ProtNLM"/>
    </source>
</evidence>
<gene>
    <name evidence="1" type="ORF">AM2010_206</name>
</gene>
<dbReference type="RefSeq" id="WP_047805500.1">
    <property type="nucleotide sequence ID" value="NZ_CP011805.1"/>
</dbReference>
<dbReference type="OrthoDB" id="283514at2"/>
<dbReference type="Proteomes" id="UP000037643">
    <property type="component" value="Chromosome"/>
</dbReference>
<sequence length="235" mass="26538">MSPLSDYDRSLIPLDGAHLESSLRAHVAATEFPCVGAKSALAKGTLRIEPAWSLVSGWDDVRIHQRLLEWSADYSRDPTGLRSFAVVFSEPGTMSESAFEKAMWERLQSLADKDGWIGHPYDENVSSDPEDPHFSLSFGKQAYFVVGMHPNASRPARRAPHPTLVFNLHDQFEQLRAANRYERMRERILARDEELAGSINPMLARHGDNSEARQYSGRQVGEDWRCPFRDPRSAA</sequence>
<name>A0A0G3X429_9SPHN</name>
<evidence type="ECO:0000313" key="1">
    <source>
        <dbReference type="EMBL" id="AKM06295.1"/>
    </source>
</evidence>